<evidence type="ECO:0000313" key="2">
    <source>
        <dbReference type="Proteomes" id="UP000532746"/>
    </source>
</evidence>
<dbReference type="AlphaFoldDB" id="A0A7W9WEG0"/>
<dbReference type="Proteomes" id="UP000532746">
    <property type="component" value="Unassembled WGS sequence"/>
</dbReference>
<dbReference type="RefSeq" id="WP_183403527.1">
    <property type="nucleotide sequence ID" value="NZ_JACHGG010000013.1"/>
</dbReference>
<name>A0A7W9WEG0_9BACT</name>
<protein>
    <submittedName>
        <fullName evidence="1">Uncharacterized protein</fullName>
    </submittedName>
</protein>
<comment type="caution">
    <text evidence="1">The sequence shown here is derived from an EMBL/GenBank/DDBJ whole genome shotgun (WGS) entry which is preliminary data.</text>
</comment>
<keyword evidence="2" id="KW-1185">Reference proteome</keyword>
<accession>A0A7W9WEG0</accession>
<gene>
    <name evidence="1" type="ORF">HNQ93_004325</name>
</gene>
<sequence length="172" mass="19760">MSSFCAFGFRSDSSPNLAAWVANVIDSIEGLNHQAVVDDFSVDLEVSPGLQSFCECQQIDRLLYIDTEKRRKIGPNSQEAFYELSIFEYADRGETQLVHLLLNVATSYPGDELYLFLAFEWEANSYSRFISFKRTDLQDFFKKYYSHFYTLFDSYTGNSVLDLDTPVVVLIT</sequence>
<evidence type="ECO:0000313" key="1">
    <source>
        <dbReference type="EMBL" id="MBB6061446.1"/>
    </source>
</evidence>
<proteinExistence type="predicted"/>
<dbReference type="EMBL" id="JACHGG010000013">
    <property type="protein sequence ID" value="MBB6061446.1"/>
    <property type="molecule type" value="Genomic_DNA"/>
</dbReference>
<reference evidence="1 2" key="1">
    <citation type="submission" date="2020-08" db="EMBL/GenBank/DDBJ databases">
        <title>Genomic Encyclopedia of Type Strains, Phase IV (KMG-IV): sequencing the most valuable type-strain genomes for metagenomic binning, comparative biology and taxonomic classification.</title>
        <authorList>
            <person name="Goeker M."/>
        </authorList>
    </citation>
    <scope>NUCLEOTIDE SEQUENCE [LARGE SCALE GENOMIC DNA]</scope>
    <source>
        <strain evidence="1 2">DSM 26718</strain>
    </source>
</reference>
<organism evidence="1 2">
    <name type="scientific">Hymenobacter luteus</name>
    <dbReference type="NCBI Taxonomy" id="1411122"/>
    <lineage>
        <taxon>Bacteria</taxon>
        <taxon>Pseudomonadati</taxon>
        <taxon>Bacteroidota</taxon>
        <taxon>Cytophagia</taxon>
        <taxon>Cytophagales</taxon>
        <taxon>Hymenobacteraceae</taxon>
        <taxon>Hymenobacter</taxon>
    </lineage>
</organism>